<dbReference type="InterPro" id="IPR050109">
    <property type="entry name" value="HTH-type_TetR-like_transc_reg"/>
</dbReference>
<dbReference type="RefSeq" id="WP_344621055.1">
    <property type="nucleotide sequence ID" value="NZ_BAAARV010000145.1"/>
</dbReference>
<evidence type="ECO:0000256" key="2">
    <source>
        <dbReference type="ARBA" id="ARBA00023125"/>
    </source>
</evidence>
<protein>
    <submittedName>
        <fullName evidence="6">TetR/AcrR family transcriptional regulator</fullName>
    </submittedName>
</protein>
<dbReference type="PANTHER" id="PTHR30055">
    <property type="entry name" value="HTH-TYPE TRANSCRIPTIONAL REGULATOR RUTR"/>
    <property type="match status" value="1"/>
</dbReference>
<dbReference type="InterPro" id="IPR036271">
    <property type="entry name" value="Tet_transcr_reg_TetR-rel_C_sf"/>
</dbReference>
<name>A0ABP5V8P6_9ACTN</name>
<keyword evidence="2 4" id="KW-0238">DNA-binding</keyword>
<dbReference type="EMBL" id="BAAARV010000145">
    <property type="protein sequence ID" value="GAA2396635.1"/>
    <property type="molecule type" value="Genomic_DNA"/>
</dbReference>
<dbReference type="Proteomes" id="UP001501444">
    <property type="component" value="Unassembled WGS sequence"/>
</dbReference>
<keyword evidence="7" id="KW-1185">Reference proteome</keyword>
<dbReference type="PROSITE" id="PS50977">
    <property type="entry name" value="HTH_TETR_2"/>
    <property type="match status" value="1"/>
</dbReference>
<accession>A0ABP5V8P6</accession>
<sequence length="188" mass="19959">MTENPVPRPRRADARRNLDALLEAAKHVLATSGVDAPAKEITDRAGVGVGTLYRHFPQRSDLVIAVLEHEIDACAEAGAALAAANPPGVALAEWVRHYTDFVATKIGLASALHAADSAHQELREHFYRRMGPVLEGLIRAAAAAGDVRADVGAEDVLHAVALLCQPVPGRDAGYGRRLVGVFLDGLRP</sequence>
<feature type="domain" description="HTH tetR-type" evidence="5">
    <location>
        <begin position="15"/>
        <end position="74"/>
    </location>
</feature>
<feature type="DNA-binding region" description="H-T-H motif" evidence="4">
    <location>
        <begin position="37"/>
        <end position="56"/>
    </location>
</feature>
<dbReference type="PRINTS" id="PR00455">
    <property type="entry name" value="HTHTETR"/>
</dbReference>
<reference evidence="7" key="1">
    <citation type="journal article" date="2019" name="Int. J. Syst. Evol. Microbiol.">
        <title>The Global Catalogue of Microorganisms (GCM) 10K type strain sequencing project: providing services to taxonomists for standard genome sequencing and annotation.</title>
        <authorList>
            <consortium name="The Broad Institute Genomics Platform"/>
            <consortium name="The Broad Institute Genome Sequencing Center for Infectious Disease"/>
            <person name="Wu L."/>
            <person name="Ma J."/>
        </authorList>
    </citation>
    <scope>NUCLEOTIDE SEQUENCE [LARGE SCALE GENOMIC DNA]</scope>
    <source>
        <strain evidence="7">JCM 3272</strain>
    </source>
</reference>
<proteinExistence type="predicted"/>
<dbReference type="Pfam" id="PF21597">
    <property type="entry name" value="TetR_C_43"/>
    <property type="match status" value="1"/>
</dbReference>
<keyword evidence="1" id="KW-0805">Transcription regulation</keyword>
<dbReference type="InterPro" id="IPR049445">
    <property type="entry name" value="TetR_SbtR-like_C"/>
</dbReference>
<dbReference type="SUPFAM" id="SSF48498">
    <property type="entry name" value="Tetracyclin repressor-like, C-terminal domain"/>
    <property type="match status" value="1"/>
</dbReference>
<dbReference type="Pfam" id="PF00440">
    <property type="entry name" value="TetR_N"/>
    <property type="match status" value="1"/>
</dbReference>
<evidence type="ECO:0000256" key="1">
    <source>
        <dbReference type="ARBA" id="ARBA00023015"/>
    </source>
</evidence>
<evidence type="ECO:0000256" key="3">
    <source>
        <dbReference type="ARBA" id="ARBA00023163"/>
    </source>
</evidence>
<keyword evidence="3" id="KW-0804">Transcription</keyword>
<organism evidence="6 7">
    <name type="scientific">Dactylosporangium salmoneum</name>
    <dbReference type="NCBI Taxonomy" id="53361"/>
    <lineage>
        <taxon>Bacteria</taxon>
        <taxon>Bacillati</taxon>
        <taxon>Actinomycetota</taxon>
        <taxon>Actinomycetes</taxon>
        <taxon>Micromonosporales</taxon>
        <taxon>Micromonosporaceae</taxon>
        <taxon>Dactylosporangium</taxon>
    </lineage>
</organism>
<evidence type="ECO:0000313" key="6">
    <source>
        <dbReference type="EMBL" id="GAA2396635.1"/>
    </source>
</evidence>
<evidence type="ECO:0000313" key="7">
    <source>
        <dbReference type="Proteomes" id="UP001501444"/>
    </source>
</evidence>
<evidence type="ECO:0000256" key="4">
    <source>
        <dbReference type="PROSITE-ProRule" id="PRU00335"/>
    </source>
</evidence>
<gene>
    <name evidence="6" type="ORF">GCM10010170_112690</name>
</gene>
<dbReference type="Gene3D" id="1.10.357.10">
    <property type="entry name" value="Tetracycline Repressor, domain 2"/>
    <property type="match status" value="1"/>
</dbReference>
<dbReference type="PANTHER" id="PTHR30055:SF234">
    <property type="entry name" value="HTH-TYPE TRANSCRIPTIONAL REGULATOR BETI"/>
    <property type="match status" value="1"/>
</dbReference>
<dbReference type="SUPFAM" id="SSF46689">
    <property type="entry name" value="Homeodomain-like"/>
    <property type="match status" value="1"/>
</dbReference>
<comment type="caution">
    <text evidence="6">The sequence shown here is derived from an EMBL/GenBank/DDBJ whole genome shotgun (WGS) entry which is preliminary data.</text>
</comment>
<dbReference type="InterPro" id="IPR009057">
    <property type="entry name" value="Homeodomain-like_sf"/>
</dbReference>
<evidence type="ECO:0000259" key="5">
    <source>
        <dbReference type="PROSITE" id="PS50977"/>
    </source>
</evidence>
<dbReference type="InterPro" id="IPR001647">
    <property type="entry name" value="HTH_TetR"/>
</dbReference>